<evidence type="ECO:0000259" key="3">
    <source>
        <dbReference type="Pfam" id="PF25023"/>
    </source>
</evidence>
<evidence type="ECO:0000256" key="1">
    <source>
        <dbReference type="ARBA" id="ARBA00022737"/>
    </source>
</evidence>
<keyword evidence="1" id="KW-0677">Repeat</keyword>
<dbReference type="NCBIfam" id="TIGR01643">
    <property type="entry name" value="YD_repeat_2x"/>
    <property type="match status" value="3"/>
</dbReference>
<organism evidence="4 5">
    <name type="scientific">Acinetobacter nosocomialis</name>
    <dbReference type="NCBI Taxonomy" id="106654"/>
    <lineage>
        <taxon>Bacteria</taxon>
        <taxon>Pseudomonadati</taxon>
        <taxon>Pseudomonadota</taxon>
        <taxon>Gammaproteobacteria</taxon>
        <taxon>Moraxellales</taxon>
        <taxon>Moraxellaceae</taxon>
        <taxon>Acinetobacter</taxon>
        <taxon>Acinetobacter calcoaceticus/baumannii complex</taxon>
    </lineage>
</organism>
<reference evidence="4 5" key="1">
    <citation type="submission" date="2014-04" db="EMBL/GenBank/DDBJ databases">
        <title>The Genome Sequence of Acinetobacter baumanii BIDMC 57.</title>
        <authorList>
            <consortium name="The Broad Institute Genomics Platform"/>
            <consortium name="The Broad Institute Genome Sequencing Center for Infectious Disease"/>
            <person name="Murphy C."/>
            <person name="Cosimi L."/>
            <person name="Cerqueira G."/>
            <person name="Feldgarden M."/>
            <person name="Earl A."/>
            <person name="Spencer M.D."/>
            <person name="Fodor A."/>
            <person name="Sautter R.L."/>
            <person name="Hung D."/>
            <person name="Onderdonk A.B."/>
            <person name="Ernst C."/>
            <person name="Delaney M."/>
            <person name="DuBois A."/>
            <person name="Young S.K."/>
            <person name="Zeng Q."/>
            <person name="Gargeya S."/>
            <person name="Abouelleil A."/>
            <person name="Alvarado L."/>
            <person name="Chapman S.B."/>
            <person name="Gainer-Dewar J."/>
            <person name="Goldberg J."/>
            <person name="Griggs A."/>
            <person name="Gujja S."/>
            <person name="Hansen M."/>
            <person name="Howarth C."/>
            <person name="Imamovic A."/>
            <person name="Larimer J."/>
            <person name="Pearson M."/>
            <person name="Poon T.W."/>
            <person name="Priest M."/>
            <person name="Roberts A."/>
            <person name="Saif S."/>
            <person name="Shea T."/>
            <person name="Sykes S."/>
            <person name="Wortman J."/>
            <person name="Nusbaum C."/>
            <person name="Birren B."/>
        </authorList>
    </citation>
    <scope>NUCLEOTIDE SEQUENCE [LARGE SCALE GENOMIC DNA]</scope>
    <source>
        <strain evidence="4 5">BIDMC 57</strain>
    </source>
</reference>
<keyword evidence="2" id="KW-0812">Transmembrane</keyword>
<evidence type="ECO:0000313" key="4">
    <source>
        <dbReference type="EMBL" id="KDM54440.1"/>
    </source>
</evidence>
<dbReference type="Pfam" id="PF05593">
    <property type="entry name" value="RHS_repeat"/>
    <property type="match status" value="2"/>
</dbReference>
<dbReference type="InterPro" id="IPR031325">
    <property type="entry name" value="RHS_repeat"/>
</dbReference>
<proteinExistence type="predicted"/>
<dbReference type="InterPro" id="IPR050708">
    <property type="entry name" value="T6SS_VgrG/RHS"/>
</dbReference>
<dbReference type="Pfam" id="PF25023">
    <property type="entry name" value="TEN_YD-shell"/>
    <property type="match status" value="1"/>
</dbReference>
<protein>
    <recommendedName>
        <fullName evidence="3">Teneurin-like YD-shell domain-containing protein</fullName>
    </recommendedName>
</protein>
<dbReference type="NCBIfam" id="TIGR03696">
    <property type="entry name" value="Rhs_assc_core"/>
    <property type="match status" value="1"/>
</dbReference>
<dbReference type="Proteomes" id="UP000027208">
    <property type="component" value="Unassembled WGS sequence"/>
</dbReference>
<evidence type="ECO:0000313" key="5">
    <source>
        <dbReference type="Proteomes" id="UP000027208"/>
    </source>
</evidence>
<comment type="caution">
    <text evidence="4">The sequence shown here is derived from an EMBL/GenBank/DDBJ whole genome shotgun (WGS) entry which is preliminary data.</text>
</comment>
<sequence>MMNLIKSKVLKLIYVFFSILTILYQYSYADMYTVDKESIVSFDPNIKSCTAGYNLLSGQINYSKNLISGALPYNLHYRKATRLQTIDQENSIGVDSWSDNYDGFVNVFYGTYRAKYGYITITNYVIKLPNDNHRYYFKYGPTSFKETGYPEPFLQENNRALYRLYTSSEPEASSLPGGGYVSGNASTDFGEIKFSIASNSMTVTRAGVVYSATVSKSINNEILFRFNKITYPNGNTINLSYDNQLNLEQVTDNKNNKLSLVRNGSQVSSVSFTGGTQADSQKYDLTYSSIQAGGISYPQLTQVKNAKNGRKEDYTYDAALSLSHYETALDNNVSNPETAAQRPILKSVSDNSNQVRQTWKVDYPSVVVTTSGIYKTITAVKVILQSYLGESTGTKALDTTTTYDDIQNSSKISMLFSPDGNQSANTVINTTHPDYKKTIIDVSGFPCLTTGDNRPIKSIVYAPSEIHPTQITDQNGNITAYAFDTLNRILQVVEASGTTISRTTNYVYGVLSNGLENLFNIPTTIKTSNFTITNEINEKGQIVKQTESSTQVQSTSKVTTYNYFTDITKPNNGLLSSKDGPRSGTLDKISYTYDNYGNLASVSTTINGTERNEQYVGYNSFGDPERIVYPNGMVEKYTYNDDGTISSVVTGSGSTAGTITGKTVTFSYDSLGQLVGSLNEDGEKRSYYYDNLGRIIKTIYSDGSISTKKYFNNNIISSDEVKDSSAITVFKGLYRTLDLSGRINKIQIGTDSTSNWKTLGYDGNGNVIQTKTAQGIIESWTYDALNRPISHIDGSGNTDTKTYDALDNPITVLDALSSGTNPYLYRNGNVLAQETNKDFGIKSYSYNEADQLVQSIYGNRKCSFSNIDEIGRNKTIQCQSNSSSTPDMLTYDDTYTFDSSRYSRLDKIVSNKPYGVDISYVYDLYDRIIGKSQSNKALTAFGSSANTLSNTYAWSIGNKITGITLPSGRKLTYNYDNTSKGQITGLTLDGNALLSNISYDASGQMTGWTWGSNAGSYTWTYSSAKDGVINQISNKNSGGAVTYSLNYSFDRDNRIISIKRNNNLNDNFSYDQEGRLLTESRSNDASSIYAITYTYDKNGNRLSLRASGTHLQPAANVDYAYTGNKLTTLTKNGTAQPLNYTANAELYMGEILPSYDYAGRRRGEGTSTTINRYMSYNANNERTLSGSTSAWSNTAVQFIYDEKSHLIGEYTATGIPLVEYIWLGDKPVAAVYESGATTKIYYIVTDVQNTPRRLIDSNGSVVWSWDSTAFGLGSPVSTITFNLRFPGQYYDATTGQFYNHNRFYNPELGRYMEPDPIGLAGGLNPYIYALNNPVMYVDMTGENPILIAMGVSAATAGAFYTGEVFFNAVYDAYKNDQSILDSFSKSFSIKELGQQMVIGAAFGGVGKAAFLAADVHIISKAAPTIIPAGTSVLKRWGLKGLNAINNMAKTSKINKIREVTTPAGLVLTGNIIAGKTTTNLILNDINERSSARRQGGGEVGNSGINQGSDYLGFKSYQPNGYVAGYSEMYINGVYNGRLWTIYFDSGDTVQYGCYLKCALPL</sequence>
<dbReference type="InterPro" id="IPR006530">
    <property type="entry name" value="YD"/>
</dbReference>
<dbReference type="EMBL" id="JMUI01000013">
    <property type="protein sequence ID" value="KDM54440.1"/>
    <property type="molecule type" value="Genomic_DNA"/>
</dbReference>
<dbReference type="Gene3D" id="2.180.10.10">
    <property type="entry name" value="RHS repeat-associated core"/>
    <property type="match status" value="2"/>
</dbReference>
<keyword evidence="2" id="KW-1133">Transmembrane helix</keyword>
<keyword evidence="2" id="KW-0472">Membrane</keyword>
<gene>
    <name evidence="4" type="ORF">AE32_02808</name>
</gene>
<accession>A0A836MJB8</accession>
<feature type="domain" description="Teneurin-like YD-shell" evidence="3">
    <location>
        <begin position="1043"/>
        <end position="1315"/>
    </location>
</feature>
<feature type="transmembrane region" description="Helical" evidence="2">
    <location>
        <begin position="12"/>
        <end position="29"/>
    </location>
</feature>
<evidence type="ECO:0000256" key="2">
    <source>
        <dbReference type="SAM" id="Phobius"/>
    </source>
</evidence>
<dbReference type="PANTHER" id="PTHR32305:SF15">
    <property type="entry name" value="PROTEIN RHSA-RELATED"/>
    <property type="match status" value="1"/>
</dbReference>
<name>A0A836MJB8_ACINO</name>
<dbReference type="PANTHER" id="PTHR32305">
    <property type="match status" value="1"/>
</dbReference>
<dbReference type="RefSeq" id="WP_031953159.1">
    <property type="nucleotide sequence ID" value="NZ_KK737786.1"/>
</dbReference>
<dbReference type="InterPro" id="IPR022385">
    <property type="entry name" value="Rhs_assc_core"/>
</dbReference>
<dbReference type="InterPro" id="IPR056823">
    <property type="entry name" value="TEN-like_YD-shell"/>
</dbReference>